<evidence type="ECO:0000259" key="2">
    <source>
        <dbReference type="Pfam" id="PF20150"/>
    </source>
</evidence>
<organism evidence="3 4">
    <name type="scientific">Botrytis paeoniae</name>
    <dbReference type="NCBI Taxonomy" id="278948"/>
    <lineage>
        <taxon>Eukaryota</taxon>
        <taxon>Fungi</taxon>
        <taxon>Dikarya</taxon>
        <taxon>Ascomycota</taxon>
        <taxon>Pezizomycotina</taxon>
        <taxon>Leotiomycetes</taxon>
        <taxon>Helotiales</taxon>
        <taxon>Sclerotiniaceae</taxon>
        <taxon>Botrytis</taxon>
    </lineage>
</organism>
<comment type="caution">
    <text evidence="3">The sequence shown here is derived from an EMBL/GenBank/DDBJ whole genome shotgun (WGS) entry which is preliminary data.</text>
</comment>
<keyword evidence="4" id="KW-1185">Reference proteome</keyword>
<evidence type="ECO:0000313" key="3">
    <source>
        <dbReference type="EMBL" id="TGO23131.1"/>
    </source>
</evidence>
<feature type="compositionally biased region" description="Basic and acidic residues" evidence="1">
    <location>
        <begin position="1"/>
        <end position="10"/>
    </location>
</feature>
<feature type="compositionally biased region" description="Polar residues" evidence="1">
    <location>
        <begin position="11"/>
        <end position="29"/>
    </location>
</feature>
<evidence type="ECO:0000313" key="4">
    <source>
        <dbReference type="Proteomes" id="UP000297910"/>
    </source>
</evidence>
<dbReference type="AlphaFoldDB" id="A0A4Z1FNG5"/>
<sequence length="159" mass="17285">MDNTRQDSRLNAHSVTGMPTIQQTSRGTQTGAAITTQVASIAQVAITTQSDSFELFGKLPPELKIKILNIAAREVSRLIEMTTQETFQGHTPALLGVSHMARKEASKFYVALRPGSPQPVYFNPDNDTLMLIMDIESTVSRICLFSPPALTPTALTPIA</sequence>
<feature type="region of interest" description="Disordered" evidence="1">
    <location>
        <begin position="1"/>
        <end position="29"/>
    </location>
</feature>
<dbReference type="EMBL" id="PQXI01000143">
    <property type="protein sequence ID" value="TGO23131.1"/>
    <property type="molecule type" value="Genomic_DNA"/>
</dbReference>
<name>A0A4Z1FNG5_9HELO</name>
<dbReference type="InterPro" id="IPR045518">
    <property type="entry name" value="2EXR"/>
</dbReference>
<reference evidence="3 4" key="1">
    <citation type="submission" date="2017-12" db="EMBL/GenBank/DDBJ databases">
        <title>Comparative genomics of Botrytis spp.</title>
        <authorList>
            <person name="Valero-Jimenez C.A."/>
            <person name="Tapia P."/>
            <person name="Veloso J."/>
            <person name="Silva-Moreno E."/>
            <person name="Staats M."/>
            <person name="Valdes J.H."/>
            <person name="Van Kan J.A.L."/>
        </authorList>
    </citation>
    <scope>NUCLEOTIDE SEQUENCE [LARGE SCALE GENOMIC DNA]</scope>
    <source>
        <strain evidence="3 4">Bp0003</strain>
    </source>
</reference>
<evidence type="ECO:0000256" key="1">
    <source>
        <dbReference type="SAM" id="MobiDB-lite"/>
    </source>
</evidence>
<accession>A0A4Z1FNG5</accession>
<dbReference type="Pfam" id="PF20150">
    <property type="entry name" value="2EXR"/>
    <property type="match status" value="1"/>
</dbReference>
<feature type="domain" description="2EXR" evidence="2">
    <location>
        <begin position="53"/>
        <end position="129"/>
    </location>
</feature>
<protein>
    <recommendedName>
        <fullName evidence="2">2EXR domain-containing protein</fullName>
    </recommendedName>
</protein>
<proteinExistence type="predicted"/>
<dbReference type="Proteomes" id="UP000297910">
    <property type="component" value="Unassembled WGS sequence"/>
</dbReference>
<gene>
    <name evidence="3" type="ORF">BPAE_0143g00290</name>
</gene>